<accession>A0A811U9R8</accession>
<gene>
    <name evidence="1" type="ORF">CCAP1982_LOCUS4291</name>
</gene>
<name>A0A811U9R8_CERCA</name>
<proteinExistence type="predicted"/>
<dbReference type="Proteomes" id="UP000606786">
    <property type="component" value="Unassembled WGS sequence"/>
</dbReference>
<dbReference type="AlphaFoldDB" id="A0A811U9R8"/>
<reference evidence="1" key="1">
    <citation type="submission" date="2020-11" db="EMBL/GenBank/DDBJ databases">
        <authorList>
            <person name="Whitehead M."/>
        </authorList>
    </citation>
    <scope>NUCLEOTIDE SEQUENCE</scope>
    <source>
        <strain evidence="1">EGII</strain>
    </source>
</reference>
<sequence>MNGAMFLTRLQLRKRCLRQLSEGVRNTLLYMFMNGNPNFKNKLDIVSGSMRNIVEGVAAAGGQIAN</sequence>
<protein>
    <submittedName>
        <fullName evidence="1">(Mediterranean fruit fly) hypothetical protein</fullName>
    </submittedName>
</protein>
<keyword evidence="2" id="KW-1185">Reference proteome</keyword>
<feature type="non-terminal residue" evidence="1">
    <location>
        <position position="66"/>
    </location>
</feature>
<evidence type="ECO:0000313" key="1">
    <source>
        <dbReference type="EMBL" id="CAD6995581.1"/>
    </source>
</evidence>
<dbReference type="EMBL" id="CAJHJT010000001">
    <property type="protein sequence ID" value="CAD6995581.1"/>
    <property type="molecule type" value="Genomic_DNA"/>
</dbReference>
<evidence type="ECO:0000313" key="2">
    <source>
        <dbReference type="Proteomes" id="UP000606786"/>
    </source>
</evidence>
<comment type="caution">
    <text evidence="1">The sequence shown here is derived from an EMBL/GenBank/DDBJ whole genome shotgun (WGS) entry which is preliminary data.</text>
</comment>
<organism evidence="1 2">
    <name type="scientific">Ceratitis capitata</name>
    <name type="common">Mediterranean fruit fly</name>
    <name type="synonym">Tephritis capitata</name>
    <dbReference type="NCBI Taxonomy" id="7213"/>
    <lineage>
        <taxon>Eukaryota</taxon>
        <taxon>Metazoa</taxon>
        <taxon>Ecdysozoa</taxon>
        <taxon>Arthropoda</taxon>
        <taxon>Hexapoda</taxon>
        <taxon>Insecta</taxon>
        <taxon>Pterygota</taxon>
        <taxon>Neoptera</taxon>
        <taxon>Endopterygota</taxon>
        <taxon>Diptera</taxon>
        <taxon>Brachycera</taxon>
        <taxon>Muscomorpha</taxon>
        <taxon>Tephritoidea</taxon>
        <taxon>Tephritidae</taxon>
        <taxon>Ceratitis</taxon>
        <taxon>Ceratitis</taxon>
    </lineage>
</organism>